<dbReference type="EMBL" id="JBJJXE010000001">
    <property type="protein sequence ID" value="MFL1731777.1"/>
    <property type="molecule type" value="Genomic_DNA"/>
</dbReference>
<gene>
    <name evidence="1" type="ORF">ACJHVH_02000</name>
</gene>
<proteinExistence type="predicted"/>
<comment type="caution">
    <text evidence="1">The sequence shown here is derived from an EMBL/GenBank/DDBJ whole genome shotgun (WGS) entry which is preliminary data.</text>
</comment>
<evidence type="ECO:0000313" key="2">
    <source>
        <dbReference type="Proteomes" id="UP001624684"/>
    </source>
</evidence>
<sequence>MCLNTTYGFIASSIVLLYDFDVDTAASEAGVAVENNALTQQDFNKLYNLYEKIQGRGKNILGQYKMTLAEAEELTNLVILDQVGNQLIDKYRQNPSSLSHSELMALGDILNYYYAGGSSLSHIQSMLTNYPRATLKPNDYLFNKGTGGEYEK</sequence>
<evidence type="ECO:0000313" key="1">
    <source>
        <dbReference type="EMBL" id="MFL1731777.1"/>
    </source>
</evidence>
<keyword evidence="2" id="KW-1185">Reference proteome</keyword>
<protein>
    <submittedName>
        <fullName evidence="1">Uncharacterized protein</fullName>
    </submittedName>
</protein>
<feature type="non-terminal residue" evidence="1">
    <location>
        <position position="152"/>
    </location>
</feature>
<reference evidence="1 2" key="1">
    <citation type="submission" date="2024-11" db="EMBL/GenBank/DDBJ databases">
        <title>First Report of Moraxella oculi in Brazil in an Infectious Bovine Keratoconjunctivitis Outbreak.</title>
        <authorList>
            <person name="Carvalho C.V."/>
            <person name="Domingues R."/>
            <person name="Coutinho C."/>
            <person name="Honorio N.T.B.S."/>
            <person name="Faza D.R.L.R."/>
            <person name="Carvalho W.A."/>
            <person name="Machado A.B.F."/>
            <person name="Martins M.F."/>
            <person name="Gaspar E.B."/>
        </authorList>
    </citation>
    <scope>NUCLEOTIDE SEQUENCE [LARGE SCALE GENOMIC DNA]</scope>
    <source>
        <strain evidence="1 2">2117LE</strain>
    </source>
</reference>
<accession>A0ABW8U5P3</accession>
<name>A0ABW8U5P3_9GAMM</name>
<dbReference type="Proteomes" id="UP001624684">
    <property type="component" value="Unassembled WGS sequence"/>
</dbReference>
<organism evidence="1 2">
    <name type="scientific">Moraxella oculi</name>
    <dbReference type="NCBI Taxonomy" id="2940516"/>
    <lineage>
        <taxon>Bacteria</taxon>
        <taxon>Pseudomonadati</taxon>
        <taxon>Pseudomonadota</taxon>
        <taxon>Gammaproteobacteria</taxon>
        <taxon>Moraxellales</taxon>
        <taxon>Moraxellaceae</taxon>
        <taxon>Moraxella</taxon>
    </lineage>
</organism>